<evidence type="ECO:0000313" key="3">
    <source>
        <dbReference type="Proteomes" id="UP001451303"/>
    </source>
</evidence>
<organism evidence="2 3">
    <name type="scientific">Neurospora intermedia</name>
    <dbReference type="NCBI Taxonomy" id="5142"/>
    <lineage>
        <taxon>Eukaryota</taxon>
        <taxon>Fungi</taxon>
        <taxon>Dikarya</taxon>
        <taxon>Ascomycota</taxon>
        <taxon>Pezizomycotina</taxon>
        <taxon>Sordariomycetes</taxon>
        <taxon>Sordariomycetidae</taxon>
        <taxon>Sordariales</taxon>
        <taxon>Sordariaceae</taxon>
        <taxon>Neurospora</taxon>
    </lineage>
</organism>
<sequence length="87" mass="10023">MGGNIWSWEIAAVLLSCCSLARRYHHHCRSLYNGLDVNSWKFYYLFLSKTISGLDIQGANSKWCELLQDGCSLRLEDRIRLCIPVGR</sequence>
<keyword evidence="1" id="KW-0732">Signal</keyword>
<dbReference type="Proteomes" id="UP001451303">
    <property type="component" value="Unassembled WGS sequence"/>
</dbReference>
<gene>
    <name evidence="2" type="ORF">QR685DRAFT_523903</name>
</gene>
<feature type="chain" id="PRO_5045319551" description="Secreted protein" evidence="1">
    <location>
        <begin position="22"/>
        <end position="87"/>
    </location>
</feature>
<feature type="signal peptide" evidence="1">
    <location>
        <begin position="1"/>
        <end position="21"/>
    </location>
</feature>
<dbReference type="EMBL" id="JAVLET010000004">
    <property type="protein sequence ID" value="KAL0470535.1"/>
    <property type="molecule type" value="Genomic_DNA"/>
</dbReference>
<name>A0ABR3DCZ2_NEUIN</name>
<proteinExistence type="predicted"/>
<evidence type="ECO:0000256" key="1">
    <source>
        <dbReference type="SAM" id="SignalP"/>
    </source>
</evidence>
<protein>
    <recommendedName>
        <fullName evidence="4">Secreted protein</fullName>
    </recommendedName>
</protein>
<accession>A0ABR3DCZ2</accession>
<evidence type="ECO:0008006" key="4">
    <source>
        <dbReference type="Google" id="ProtNLM"/>
    </source>
</evidence>
<reference evidence="2 3" key="1">
    <citation type="submission" date="2023-09" db="EMBL/GenBank/DDBJ databases">
        <title>Multi-omics analysis of a traditional fermented food reveals byproduct-associated fungal strains for waste-to-food upcycling.</title>
        <authorList>
            <consortium name="Lawrence Berkeley National Laboratory"/>
            <person name="Rekdal V.M."/>
            <person name="Villalobos-Escobedo J.M."/>
            <person name="Rodriguez-Valeron N."/>
            <person name="Garcia M.O."/>
            <person name="Vasquez D.P."/>
            <person name="Damayanti I."/>
            <person name="Sorensen P.M."/>
            <person name="Baidoo E.E."/>
            <person name="De Carvalho A.C."/>
            <person name="Riley R."/>
            <person name="Lipzen A."/>
            <person name="He G."/>
            <person name="Yan M."/>
            <person name="Haridas S."/>
            <person name="Daum C."/>
            <person name="Yoshinaga Y."/>
            <person name="Ng V."/>
            <person name="Grigoriev I.V."/>
            <person name="Munk R."/>
            <person name="Nuraida L."/>
            <person name="Wijaya C.H."/>
            <person name="Morales P.-C."/>
            <person name="Keasling J.D."/>
        </authorList>
    </citation>
    <scope>NUCLEOTIDE SEQUENCE [LARGE SCALE GENOMIC DNA]</scope>
    <source>
        <strain evidence="2 3">FGSC 2613</strain>
    </source>
</reference>
<evidence type="ECO:0000313" key="2">
    <source>
        <dbReference type="EMBL" id="KAL0470535.1"/>
    </source>
</evidence>
<comment type="caution">
    <text evidence="2">The sequence shown here is derived from an EMBL/GenBank/DDBJ whole genome shotgun (WGS) entry which is preliminary data.</text>
</comment>
<keyword evidence="3" id="KW-1185">Reference proteome</keyword>